<keyword evidence="2" id="KW-1185">Reference proteome</keyword>
<dbReference type="InterPro" id="IPR008727">
    <property type="entry name" value="PAAR_motif"/>
</dbReference>
<name>A0A7X1GH22_9PSED</name>
<accession>A0A7X1GH22</accession>
<dbReference type="AlphaFoldDB" id="A0A7X1GH22"/>
<comment type="caution">
    <text evidence="1">The sequence shown here is derived from an EMBL/GenBank/DDBJ whole genome shotgun (WGS) entry which is preliminary data.</text>
</comment>
<organism evidence="1 2">
    <name type="scientific">Pseudomonas kielensis</name>
    <dbReference type="NCBI Taxonomy" id="2762577"/>
    <lineage>
        <taxon>Bacteria</taxon>
        <taxon>Pseudomonadati</taxon>
        <taxon>Pseudomonadota</taxon>
        <taxon>Gammaproteobacteria</taxon>
        <taxon>Pseudomonadales</taxon>
        <taxon>Pseudomonadaceae</taxon>
        <taxon>Pseudomonas</taxon>
    </lineage>
</organism>
<dbReference type="Pfam" id="PF05488">
    <property type="entry name" value="PAAR_motif"/>
    <property type="match status" value="1"/>
</dbReference>
<gene>
    <name evidence="1" type="ORF">H7995_21370</name>
</gene>
<dbReference type="Proteomes" id="UP000526003">
    <property type="component" value="Unassembled WGS sequence"/>
</dbReference>
<dbReference type="EMBL" id="JACMYG010000027">
    <property type="protein sequence ID" value="MBC2692341.1"/>
    <property type="molecule type" value="Genomic_DNA"/>
</dbReference>
<proteinExistence type="predicted"/>
<sequence length="470" mass="49713">MKRYHITVGAKTTADGTVITGYPHWTIDGQPIAREGDEVDCPACDSTGVIVCDGPHLVDLMQGRPSALEGDLCHCKCDPPPRLIANQTLQCQEFRNIAPDPRFTPPPTPFAAQPADGTHSSGFASVTSPPAPHGFNSTQGQEPGFYIVPKSTTRELLEANLFSLRDPAVMGKFQLLNPYRHDVKAGSMIVLSDPSNWQCSREEALLMEVAAGTNDLLETLSPEEADFMVHHRDEIQTFLARGSTAIGVGATIFSRNLEQVDKSLRDIEALHQRSFLNDGHLRSADFFAERQRLLAQLNTNLTTLTRKGIGFPDHPNLKRSLGISNRSLVHHWTQAGAPGQIPGYATHLDGVAKAAKYVERGGWIGTAIGVGASALKIQSVCTAGSTEACERVRLTEMGSLLGGGVGGWAAAGFLTAPAVTGLCVGLGVPTGGTSLLVCSVLAVGATSLAGGSIGAVGGEAIGEKIYEAME</sequence>
<protein>
    <submittedName>
        <fullName evidence="1">PAAR domain-containing protein</fullName>
    </submittedName>
</protein>
<dbReference type="CDD" id="cd14744">
    <property type="entry name" value="PAAR_CT_2"/>
    <property type="match status" value="1"/>
</dbReference>
<dbReference type="Gene3D" id="2.60.200.60">
    <property type="match status" value="1"/>
</dbReference>
<dbReference type="RefSeq" id="WP_185818815.1">
    <property type="nucleotide sequence ID" value="NZ_JACMYG010000027.1"/>
</dbReference>
<evidence type="ECO:0000313" key="1">
    <source>
        <dbReference type="EMBL" id="MBC2692341.1"/>
    </source>
</evidence>
<evidence type="ECO:0000313" key="2">
    <source>
        <dbReference type="Proteomes" id="UP000526003"/>
    </source>
</evidence>
<reference evidence="1 2" key="1">
    <citation type="submission" date="2020-08" db="EMBL/GenBank/DDBJ databases">
        <title>Pseudomonas sp. nov.</title>
        <authorList>
            <person name="Gieschler S."/>
            <person name="Fiedler G."/>
            <person name="Brinks E."/>
            <person name="Boehnlein C."/>
            <person name="Franz C.M.A.P."/>
            <person name="Kabisch J."/>
        </authorList>
    </citation>
    <scope>NUCLEOTIDE SEQUENCE [LARGE SCALE GENOMIC DNA]</scope>
    <source>
        <strain evidence="1 2">MBT-1</strain>
    </source>
</reference>